<evidence type="ECO:0000313" key="2">
    <source>
        <dbReference type="Proteomes" id="UP001597337"/>
    </source>
</evidence>
<accession>A0ABW4Y7V1</accession>
<name>A0ABW4Y7V1_9GAMM</name>
<dbReference type="RefSeq" id="WP_386022959.1">
    <property type="nucleotide sequence ID" value="NZ_JBHUHX010000005.1"/>
</dbReference>
<gene>
    <name evidence="1" type="ORF">ACFSJC_02895</name>
</gene>
<dbReference type="Pfam" id="PF11756">
    <property type="entry name" value="YgbA_NO"/>
    <property type="match status" value="1"/>
</dbReference>
<reference evidence="2" key="1">
    <citation type="journal article" date="2019" name="Int. J. Syst. Evol. Microbiol.">
        <title>The Global Catalogue of Microorganisms (GCM) 10K type strain sequencing project: providing services to taxonomists for standard genome sequencing and annotation.</title>
        <authorList>
            <consortium name="The Broad Institute Genomics Platform"/>
            <consortium name="The Broad Institute Genome Sequencing Center for Infectious Disease"/>
            <person name="Wu L."/>
            <person name="Ma J."/>
        </authorList>
    </citation>
    <scope>NUCLEOTIDE SEQUENCE [LARGE SCALE GENOMIC DNA]</scope>
    <source>
        <strain evidence="2">KACC 12597</strain>
    </source>
</reference>
<proteinExistence type="predicted"/>
<dbReference type="NCBIfam" id="NF007714">
    <property type="entry name" value="PRK10410.1-2"/>
    <property type="match status" value="1"/>
</dbReference>
<protein>
    <submittedName>
        <fullName evidence="1">Nitrous oxide-stimulated promoter family protein</fullName>
    </submittedName>
</protein>
<keyword evidence="2" id="KW-1185">Reference proteome</keyword>
<dbReference type="InterPro" id="IPR020483">
    <property type="entry name" value="Uncharacterised_YgbA"/>
</dbReference>
<dbReference type="EMBL" id="JBHUHX010000005">
    <property type="protein sequence ID" value="MFD2110788.1"/>
    <property type="molecule type" value="Genomic_DNA"/>
</dbReference>
<organism evidence="1 2">
    <name type="scientific">Thiorhodococcus fuscus</name>
    <dbReference type="NCBI Taxonomy" id="527200"/>
    <lineage>
        <taxon>Bacteria</taxon>
        <taxon>Pseudomonadati</taxon>
        <taxon>Pseudomonadota</taxon>
        <taxon>Gammaproteobacteria</taxon>
        <taxon>Chromatiales</taxon>
        <taxon>Chromatiaceae</taxon>
        <taxon>Thiorhodococcus</taxon>
    </lineage>
</organism>
<comment type="caution">
    <text evidence="1">The sequence shown here is derived from an EMBL/GenBank/DDBJ whole genome shotgun (WGS) entry which is preliminary data.</text>
</comment>
<dbReference type="Proteomes" id="UP001597337">
    <property type="component" value="Unassembled WGS sequence"/>
</dbReference>
<evidence type="ECO:0000313" key="1">
    <source>
        <dbReference type="EMBL" id="MFD2110788.1"/>
    </source>
</evidence>
<sequence>MARNAGSTGPRIRREQRTIAVMMRIYCRDHHGGRNSLCASCSELLDYARRRLETCPFQDAKPACNRCEVHCYSAARRDRVKAVMGYAGPRMLVRHPWLSLWHLIDARRPVPRLGRR</sequence>